<dbReference type="Proteomes" id="UP001281731">
    <property type="component" value="Unassembled WGS sequence"/>
</dbReference>
<evidence type="ECO:0000259" key="2">
    <source>
        <dbReference type="PROSITE" id="PS51168"/>
    </source>
</evidence>
<evidence type="ECO:0000313" key="4">
    <source>
        <dbReference type="EMBL" id="MDY5155037.1"/>
    </source>
</evidence>
<dbReference type="InterPro" id="IPR036263">
    <property type="entry name" value="Chorismate_II_sf"/>
</dbReference>
<dbReference type="Proteomes" id="UP001275049">
    <property type="component" value="Unassembled WGS sequence"/>
</dbReference>
<dbReference type="SMART" id="SM00830">
    <property type="entry name" value="CM_2"/>
    <property type="match status" value="1"/>
</dbReference>
<dbReference type="GO" id="GO:0046417">
    <property type="term" value="P:chorismate metabolic process"/>
    <property type="evidence" value="ECO:0007669"/>
    <property type="project" value="InterPro"/>
</dbReference>
<dbReference type="EMBL" id="JAWNGC010000004">
    <property type="protein sequence ID" value="MDY5155037.1"/>
    <property type="molecule type" value="Genomic_DNA"/>
</dbReference>
<dbReference type="RefSeq" id="WP_022865759.1">
    <property type="nucleotide sequence ID" value="NZ_CAMYCL010000026.1"/>
</dbReference>
<dbReference type="InterPro" id="IPR002701">
    <property type="entry name" value="CM_II_prokaryot"/>
</dbReference>
<dbReference type="PANTHER" id="PTHR38041">
    <property type="entry name" value="CHORISMATE MUTASE"/>
    <property type="match status" value="1"/>
</dbReference>
<dbReference type="SUPFAM" id="SSF48600">
    <property type="entry name" value="Chorismate mutase II"/>
    <property type="match status" value="1"/>
</dbReference>
<dbReference type="EC" id="5.4.99.5" evidence="4"/>
<dbReference type="EMBL" id="JAWNGA010000001">
    <property type="protein sequence ID" value="MDY5132407.1"/>
    <property type="molecule type" value="Genomic_DNA"/>
</dbReference>
<dbReference type="GO" id="GO:0004106">
    <property type="term" value="F:chorismate mutase activity"/>
    <property type="evidence" value="ECO:0007669"/>
    <property type="project" value="UniProtKB-EC"/>
</dbReference>
<sequence>MSEHNTVNTGAGMNEPASAPIPHELEIYRAQLDVYDAQLIHLLALRKQVTDRVGELKARVQLPPQDIKRESEQEARIRTLAKEAGIEPDFAHEVHMMIVNHATDNHRKLQEDSTGI</sequence>
<dbReference type="InterPro" id="IPR036979">
    <property type="entry name" value="CM_dom_sf"/>
</dbReference>
<dbReference type="PROSITE" id="PS51168">
    <property type="entry name" value="CHORISMATE_MUT_2"/>
    <property type="match status" value="1"/>
</dbReference>
<evidence type="ECO:0000313" key="6">
    <source>
        <dbReference type="Proteomes" id="UP001281731"/>
    </source>
</evidence>
<organism evidence="4 6">
    <name type="scientific">Actinotignum urinale</name>
    <dbReference type="NCBI Taxonomy" id="190146"/>
    <lineage>
        <taxon>Bacteria</taxon>
        <taxon>Bacillati</taxon>
        <taxon>Actinomycetota</taxon>
        <taxon>Actinomycetes</taxon>
        <taxon>Actinomycetales</taxon>
        <taxon>Actinomycetaceae</taxon>
        <taxon>Actinotignum</taxon>
    </lineage>
</organism>
<feature type="domain" description="Chorismate mutase" evidence="2">
    <location>
        <begin position="19"/>
        <end position="110"/>
    </location>
</feature>
<keyword evidence="5" id="KW-1185">Reference proteome</keyword>
<protein>
    <submittedName>
        <fullName evidence="4">Chorismate mutase</fullName>
        <ecNumber evidence="4">5.4.99.5</ecNumber>
    </submittedName>
</protein>
<gene>
    <name evidence="4" type="ORF">R6G80_04765</name>
    <name evidence="3" type="ORF">R6G86_01435</name>
</gene>
<comment type="caution">
    <text evidence="4">The sequence shown here is derived from an EMBL/GenBank/DDBJ whole genome shotgun (WGS) entry which is preliminary data.</text>
</comment>
<dbReference type="PANTHER" id="PTHR38041:SF1">
    <property type="entry name" value="CHORISMATE MUTASE"/>
    <property type="match status" value="1"/>
</dbReference>
<keyword evidence="1 4" id="KW-0413">Isomerase</keyword>
<dbReference type="AlphaFoldDB" id="A0AAW9HXF7"/>
<name>A0AAW9HXF7_9ACTO</name>
<dbReference type="GO" id="GO:0009697">
    <property type="term" value="P:salicylic acid biosynthetic process"/>
    <property type="evidence" value="ECO:0007669"/>
    <property type="project" value="TreeGrafter"/>
</dbReference>
<proteinExistence type="predicted"/>
<accession>A0AAW9HXF7</accession>
<evidence type="ECO:0000313" key="5">
    <source>
        <dbReference type="Proteomes" id="UP001275049"/>
    </source>
</evidence>
<dbReference type="Pfam" id="PF01817">
    <property type="entry name" value="CM_2"/>
    <property type="match status" value="1"/>
</dbReference>
<evidence type="ECO:0000256" key="1">
    <source>
        <dbReference type="ARBA" id="ARBA00023235"/>
    </source>
</evidence>
<dbReference type="Gene3D" id="1.20.59.10">
    <property type="entry name" value="Chorismate mutase"/>
    <property type="match status" value="1"/>
</dbReference>
<reference evidence="4 5" key="1">
    <citation type="submission" date="2023-10" db="EMBL/GenBank/DDBJ databases">
        <title>Whole Genome based description of the genera Actinobaculum and Actinotignum reveals a complex phylogenetic relationship within the species included in the genus Actinotignum.</title>
        <authorList>
            <person name="Jensen C.S."/>
            <person name="Dargis R."/>
            <person name="Kemp M."/>
            <person name="Christensen J.J."/>
        </authorList>
    </citation>
    <scope>NUCLEOTIDE SEQUENCE</scope>
    <source>
        <strain evidence="4">SLA_B511</strain>
        <strain evidence="3 5">SLA_B974</strain>
    </source>
</reference>
<evidence type="ECO:0000313" key="3">
    <source>
        <dbReference type="EMBL" id="MDY5132407.1"/>
    </source>
</evidence>
<dbReference type="InterPro" id="IPR051331">
    <property type="entry name" value="Chorismate_mutase-related"/>
</dbReference>